<comment type="subcellular location">
    <subcellularLocation>
        <location evidence="2">Secreted</location>
    </subcellularLocation>
</comment>
<dbReference type="InterPro" id="IPR054497">
    <property type="entry name" value="LPMO_AA14"/>
</dbReference>
<dbReference type="OrthoDB" id="2019572at2759"/>
<dbReference type="Pfam" id="PF22810">
    <property type="entry name" value="LPMO_AA14"/>
    <property type="match status" value="1"/>
</dbReference>
<dbReference type="AlphaFoldDB" id="A0A1E3IIA4"/>
<reference evidence="14" key="2">
    <citation type="journal article" date="2022" name="Elife">
        <title>Obligate sexual reproduction of a homothallic fungus closely related to the Cryptococcus pathogenic species complex.</title>
        <authorList>
            <person name="Passer A.R."/>
            <person name="Clancey S.A."/>
            <person name="Shea T."/>
            <person name="David-Palma M."/>
            <person name="Averette A.F."/>
            <person name="Boekhout T."/>
            <person name="Porcel B.M."/>
            <person name="Nowrousian M."/>
            <person name="Cuomo C.A."/>
            <person name="Sun S."/>
            <person name="Heitman J."/>
            <person name="Coelho M.A."/>
        </authorList>
    </citation>
    <scope>NUCLEOTIDE SEQUENCE</scope>
    <source>
        <strain evidence="14">CBS 7841</strain>
    </source>
</reference>
<dbReference type="KEGG" id="cdep:91087666"/>
<evidence type="ECO:0000256" key="2">
    <source>
        <dbReference type="ARBA" id="ARBA00004613"/>
    </source>
</evidence>
<sequence>MIRAQLCFILFSLAIPASAHIALWDPGMYGWNDDPNQSEPVTPLMNLPFNKWWFHDYINKPPAANTFMQLPAGGTYHGQVACNKALTTYGQNPSQQTGIWACEGDSGTGGIGAMHTSDTWEASDPKDVKGCGIGIAYESDVSKIQPEDFTIISVNYTCPWKKHVDFQIPADLPPCPEGGCHCMWGWIHAPDAGSEQNYFLGYRCNVTGATGTTPLPRANVANKCGYPNDVSNCTVGAKQPHYWFQSERNNNPQGPYNPPYYNDEYGFMDGAQTDLFAAGGKGPSSPAGQVPSSTAIQPAPNSAPASSSTPTDVAIQTQQTTSTITVTMHRSSSASVAINTPDAANALVSASTTPGAAKTCIKKRSGLGKHKNHGRSRNKVLKRAVDGA</sequence>
<evidence type="ECO:0000256" key="13">
    <source>
        <dbReference type="SAM" id="SignalP"/>
    </source>
</evidence>
<dbReference type="GeneID" id="91087666"/>
<evidence type="ECO:0000256" key="1">
    <source>
        <dbReference type="ARBA" id="ARBA00001973"/>
    </source>
</evidence>
<evidence type="ECO:0000256" key="5">
    <source>
        <dbReference type="ARBA" id="ARBA00022729"/>
    </source>
</evidence>
<feature type="compositionally biased region" description="Basic residues" evidence="12">
    <location>
        <begin position="362"/>
        <end position="382"/>
    </location>
</feature>
<proteinExistence type="inferred from homology"/>
<organism evidence="14 15">
    <name type="scientific">Cryptococcus depauperatus CBS 7841</name>
    <dbReference type="NCBI Taxonomy" id="1295531"/>
    <lineage>
        <taxon>Eukaryota</taxon>
        <taxon>Fungi</taxon>
        <taxon>Dikarya</taxon>
        <taxon>Basidiomycota</taxon>
        <taxon>Agaricomycotina</taxon>
        <taxon>Tremellomycetes</taxon>
        <taxon>Tremellales</taxon>
        <taxon>Cryptococcaceae</taxon>
        <taxon>Cryptococcus</taxon>
    </lineage>
</organism>
<keyword evidence="3" id="KW-0964">Secreted</keyword>
<keyword evidence="5 13" id="KW-0732">Signal</keyword>
<evidence type="ECO:0000256" key="8">
    <source>
        <dbReference type="ARBA" id="ARBA00023033"/>
    </source>
</evidence>
<evidence type="ECO:0000313" key="14">
    <source>
        <dbReference type="EMBL" id="WVN88254.1"/>
    </source>
</evidence>
<evidence type="ECO:0000313" key="15">
    <source>
        <dbReference type="Proteomes" id="UP000094043"/>
    </source>
</evidence>
<keyword evidence="8" id="KW-0503">Monooxygenase</keyword>
<keyword evidence="6" id="KW-0560">Oxidoreductase</keyword>
<dbReference type="VEuPathDB" id="FungiDB:L203_02950"/>
<dbReference type="EMBL" id="CP143787">
    <property type="protein sequence ID" value="WVN88254.1"/>
    <property type="molecule type" value="Genomic_DNA"/>
</dbReference>
<reference evidence="14" key="3">
    <citation type="submission" date="2024-01" db="EMBL/GenBank/DDBJ databases">
        <authorList>
            <person name="Coelho M.A."/>
            <person name="David-Palma M."/>
            <person name="Shea T."/>
            <person name="Sun S."/>
            <person name="Cuomo C.A."/>
            <person name="Heitman J."/>
        </authorList>
    </citation>
    <scope>NUCLEOTIDE SEQUENCE</scope>
    <source>
        <strain evidence="14">CBS 7841</strain>
    </source>
</reference>
<keyword evidence="4" id="KW-0479">Metal-binding</keyword>
<dbReference type="RefSeq" id="XP_066068954.1">
    <property type="nucleotide sequence ID" value="XM_066212857.1"/>
</dbReference>
<feature type="chain" id="PRO_5043545568" evidence="13">
    <location>
        <begin position="20"/>
        <end position="388"/>
    </location>
</feature>
<keyword evidence="10" id="KW-0325">Glycoprotein</keyword>
<feature type="compositionally biased region" description="Low complexity" evidence="12">
    <location>
        <begin position="295"/>
        <end position="320"/>
    </location>
</feature>
<accession>A0A1E3IIA4</accession>
<dbReference type="GO" id="GO:0004497">
    <property type="term" value="F:monooxygenase activity"/>
    <property type="evidence" value="ECO:0007669"/>
    <property type="project" value="UniProtKB-KW"/>
</dbReference>
<evidence type="ECO:0000256" key="7">
    <source>
        <dbReference type="ARBA" id="ARBA00023008"/>
    </source>
</evidence>
<evidence type="ECO:0000256" key="11">
    <source>
        <dbReference type="ARBA" id="ARBA00046340"/>
    </source>
</evidence>
<evidence type="ECO:0000256" key="12">
    <source>
        <dbReference type="SAM" id="MobiDB-lite"/>
    </source>
</evidence>
<feature type="region of interest" description="Disordered" evidence="12">
    <location>
        <begin position="274"/>
        <end position="320"/>
    </location>
</feature>
<evidence type="ECO:0000256" key="9">
    <source>
        <dbReference type="ARBA" id="ARBA00023157"/>
    </source>
</evidence>
<reference evidence="14" key="1">
    <citation type="submission" date="2016-06" db="EMBL/GenBank/DDBJ databases">
        <authorList>
            <person name="Cuomo C."/>
            <person name="Litvintseva A."/>
            <person name="Heitman J."/>
            <person name="Chen Y."/>
            <person name="Sun S."/>
            <person name="Springer D."/>
            <person name="Dromer F."/>
            <person name="Young S."/>
            <person name="Zeng Q."/>
            <person name="Chapman S."/>
            <person name="Gujja S."/>
            <person name="Saif S."/>
            <person name="Birren B."/>
        </authorList>
    </citation>
    <scope>NUCLEOTIDE SEQUENCE</scope>
    <source>
        <strain evidence="14">CBS 7841</strain>
    </source>
</reference>
<dbReference type="GO" id="GO:0005576">
    <property type="term" value="C:extracellular region"/>
    <property type="evidence" value="ECO:0007669"/>
    <property type="project" value="UniProtKB-SubCell"/>
</dbReference>
<dbReference type="Proteomes" id="UP000094043">
    <property type="component" value="Chromosome 4"/>
</dbReference>
<comment type="similarity">
    <text evidence="11">Belongs to the polysaccharide monooxygenase AA14 family.</text>
</comment>
<name>A0A1E3IIA4_9TREE</name>
<protein>
    <submittedName>
        <fullName evidence="14">Uncharacterized protein</fullName>
    </submittedName>
</protein>
<evidence type="ECO:0000256" key="10">
    <source>
        <dbReference type="ARBA" id="ARBA00023180"/>
    </source>
</evidence>
<evidence type="ECO:0000256" key="3">
    <source>
        <dbReference type="ARBA" id="ARBA00022525"/>
    </source>
</evidence>
<feature type="region of interest" description="Disordered" evidence="12">
    <location>
        <begin position="362"/>
        <end position="388"/>
    </location>
</feature>
<feature type="signal peptide" evidence="13">
    <location>
        <begin position="1"/>
        <end position="19"/>
    </location>
</feature>
<keyword evidence="7" id="KW-0186">Copper</keyword>
<comment type="cofactor">
    <cofactor evidence="1">
        <name>Cu(2+)</name>
        <dbReference type="ChEBI" id="CHEBI:29036"/>
    </cofactor>
</comment>
<keyword evidence="9" id="KW-1015">Disulfide bond</keyword>
<gene>
    <name evidence="14" type="ORF">L203_103455</name>
</gene>
<evidence type="ECO:0000256" key="6">
    <source>
        <dbReference type="ARBA" id="ARBA00023002"/>
    </source>
</evidence>
<dbReference type="GO" id="GO:0046872">
    <property type="term" value="F:metal ion binding"/>
    <property type="evidence" value="ECO:0007669"/>
    <property type="project" value="UniProtKB-KW"/>
</dbReference>
<keyword evidence="15" id="KW-1185">Reference proteome</keyword>
<evidence type="ECO:0000256" key="4">
    <source>
        <dbReference type="ARBA" id="ARBA00022723"/>
    </source>
</evidence>